<gene>
    <name evidence="2" type="ORF">JCM19232_862</name>
</gene>
<dbReference type="InterPro" id="IPR042100">
    <property type="entry name" value="Bug_dom1"/>
</dbReference>
<dbReference type="EMBL" id="BBSA01000001">
    <property type="protein sequence ID" value="GAM60529.1"/>
    <property type="molecule type" value="Genomic_DNA"/>
</dbReference>
<proteinExistence type="inferred from homology"/>
<reference evidence="2 3" key="1">
    <citation type="submission" date="2015-01" db="EMBL/GenBank/DDBJ databases">
        <title>Vibrio sp. C5 JCM 19232 whole genome shotgun sequence.</title>
        <authorList>
            <person name="Sawabe T."/>
            <person name="Meirelles P."/>
            <person name="Feng G."/>
            <person name="Sayaka M."/>
            <person name="Hattori M."/>
            <person name="Ohkuma M."/>
        </authorList>
    </citation>
    <scope>NUCLEOTIDE SEQUENCE [LARGE SCALE GENOMIC DNA]</scope>
    <source>
        <strain evidence="2 3">JCM19232</strain>
    </source>
</reference>
<accession>A0A0B8PCB4</accession>
<reference evidence="2 3" key="2">
    <citation type="submission" date="2015-01" db="EMBL/GenBank/DDBJ databases">
        <authorList>
            <consortium name="NBRP consortium"/>
            <person name="Sawabe T."/>
            <person name="Meirelles P."/>
            <person name="Feng G."/>
            <person name="Sayaka M."/>
            <person name="Hattori M."/>
            <person name="Ohkuma M."/>
        </authorList>
    </citation>
    <scope>NUCLEOTIDE SEQUENCE [LARGE SCALE GENOMIC DNA]</scope>
    <source>
        <strain evidence="2 3">JCM19232</strain>
    </source>
</reference>
<dbReference type="AlphaFoldDB" id="A0A0B8PCB4"/>
<comment type="similarity">
    <text evidence="1">Belongs to the UPF0065 (bug) family.</text>
</comment>
<organism evidence="2 3">
    <name type="scientific">Vibrio ishigakensis</name>
    <dbReference type="NCBI Taxonomy" id="1481914"/>
    <lineage>
        <taxon>Bacteria</taxon>
        <taxon>Pseudomonadati</taxon>
        <taxon>Pseudomonadota</taxon>
        <taxon>Gammaproteobacteria</taxon>
        <taxon>Vibrionales</taxon>
        <taxon>Vibrionaceae</taxon>
        <taxon>Vibrio</taxon>
    </lineage>
</organism>
<dbReference type="InterPro" id="IPR005064">
    <property type="entry name" value="BUG"/>
</dbReference>
<evidence type="ECO:0000313" key="2">
    <source>
        <dbReference type="EMBL" id="GAM60529.1"/>
    </source>
</evidence>
<dbReference type="Pfam" id="PF03401">
    <property type="entry name" value="TctC"/>
    <property type="match status" value="1"/>
</dbReference>
<protein>
    <submittedName>
        <fullName evidence="2">Tricarboxylate transport protein tctC</fullName>
    </submittedName>
</protein>
<dbReference type="Gene3D" id="3.40.190.150">
    <property type="entry name" value="Bordetella uptake gene, domain 1"/>
    <property type="match status" value="1"/>
</dbReference>
<dbReference type="PANTHER" id="PTHR42928:SF3">
    <property type="entry name" value="UPF0065 PROTEIN YFLP"/>
    <property type="match status" value="1"/>
</dbReference>
<comment type="caution">
    <text evidence="2">The sequence shown here is derived from an EMBL/GenBank/DDBJ whole genome shotgun (WGS) entry which is preliminary data.</text>
</comment>
<evidence type="ECO:0000313" key="3">
    <source>
        <dbReference type="Proteomes" id="UP000031670"/>
    </source>
</evidence>
<evidence type="ECO:0000256" key="1">
    <source>
        <dbReference type="ARBA" id="ARBA00006987"/>
    </source>
</evidence>
<name>A0A0B8PCB4_9VIBR</name>
<dbReference type="PANTHER" id="PTHR42928">
    <property type="entry name" value="TRICARBOXYLATE-BINDING PROTEIN"/>
    <property type="match status" value="1"/>
</dbReference>
<dbReference type="Proteomes" id="UP000031670">
    <property type="component" value="Unassembled WGS sequence"/>
</dbReference>
<sequence length="110" mass="12702">MSKSGQVRVLAVTAPKRLEAAPDIPTLTEYGNDTVFANWRGFFAAPGTEQAKIDEWNKVLSKMYNTDEWQVVRDRNGWIDNYKADKDFYTFLEDQEKQMGSLMKELGFLK</sequence>
<dbReference type="Gene3D" id="3.40.190.10">
    <property type="entry name" value="Periplasmic binding protein-like II"/>
    <property type="match status" value="1"/>
</dbReference>